<proteinExistence type="predicted"/>
<gene>
    <name evidence="2" type="ORF">GSI_08955</name>
</gene>
<feature type="chain" id="PRO_5013607410" evidence="1">
    <location>
        <begin position="19"/>
        <end position="347"/>
    </location>
</feature>
<dbReference type="AlphaFoldDB" id="A0A2G8S546"/>
<evidence type="ECO:0000313" key="2">
    <source>
        <dbReference type="EMBL" id="PIL28909.1"/>
    </source>
</evidence>
<feature type="signal peptide" evidence="1">
    <location>
        <begin position="1"/>
        <end position="18"/>
    </location>
</feature>
<comment type="caution">
    <text evidence="2">The sequence shown here is derived from an EMBL/GenBank/DDBJ whole genome shotgun (WGS) entry which is preliminary data.</text>
</comment>
<protein>
    <submittedName>
        <fullName evidence="2">Uncharacterized protein</fullName>
    </submittedName>
</protein>
<dbReference type="Gene3D" id="3.60.10.10">
    <property type="entry name" value="Endonuclease/exonuclease/phosphatase"/>
    <property type="match status" value="1"/>
</dbReference>
<dbReference type="OrthoDB" id="276515at2759"/>
<dbReference type="Proteomes" id="UP000230002">
    <property type="component" value="Unassembled WGS sequence"/>
</dbReference>
<evidence type="ECO:0000256" key="1">
    <source>
        <dbReference type="SAM" id="SignalP"/>
    </source>
</evidence>
<reference evidence="2 3" key="1">
    <citation type="journal article" date="2015" name="Sci. Rep.">
        <title>Chromosome-level genome map provides insights into diverse defense mechanisms in the medicinal fungus Ganoderma sinense.</title>
        <authorList>
            <person name="Zhu Y."/>
            <person name="Xu J."/>
            <person name="Sun C."/>
            <person name="Zhou S."/>
            <person name="Xu H."/>
            <person name="Nelson D.R."/>
            <person name="Qian J."/>
            <person name="Song J."/>
            <person name="Luo H."/>
            <person name="Xiang L."/>
            <person name="Li Y."/>
            <person name="Xu Z."/>
            <person name="Ji A."/>
            <person name="Wang L."/>
            <person name="Lu S."/>
            <person name="Hayward A."/>
            <person name="Sun W."/>
            <person name="Li X."/>
            <person name="Schwartz D.C."/>
            <person name="Wang Y."/>
            <person name="Chen S."/>
        </authorList>
    </citation>
    <scope>NUCLEOTIDE SEQUENCE [LARGE SCALE GENOMIC DNA]</scope>
    <source>
        <strain evidence="2 3">ZZ0214-1</strain>
    </source>
</reference>
<sequence length="347" mass="37731">MLSAALPLGLLSPVLTLAGPLGVAAAGQSMRVATYNLRYDAMPNNITVNETLSALPDPLTAPSTYFGNKGEQPWSTRRIKIYQHLNSEGIVLAGAWSQIFMKRLCGSLNDLAMLFGDGWGWVGVGRDDGVAAGEFSPIFYKKSAIQLEYARPFEPSKYPGAGSKRICTATHLILQSNPGKPVHFTYLNAHLDDQSDDERRMAAPLMLVCARYEAYKTRGPVIVTGDFNSQGTGSDSRAYQIITGQIPPVAVNATFAAKYAVPNGTLADFKMLDLKGETPRKHVAGYFATWTGFVEPGDASQYERIDFVFGDSTRKWTADAYKVGSSRTDDGVQASDHRPVFADITLL</sequence>
<name>A0A2G8S546_9APHY</name>
<dbReference type="SUPFAM" id="SSF56219">
    <property type="entry name" value="DNase I-like"/>
    <property type="match status" value="1"/>
</dbReference>
<dbReference type="InterPro" id="IPR036691">
    <property type="entry name" value="Endo/exonu/phosph_ase_sf"/>
</dbReference>
<keyword evidence="3" id="KW-1185">Reference proteome</keyword>
<organism evidence="2 3">
    <name type="scientific">Ganoderma sinense ZZ0214-1</name>
    <dbReference type="NCBI Taxonomy" id="1077348"/>
    <lineage>
        <taxon>Eukaryota</taxon>
        <taxon>Fungi</taxon>
        <taxon>Dikarya</taxon>
        <taxon>Basidiomycota</taxon>
        <taxon>Agaricomycotina</taxon>
        <taxon>Agaricomycetes</taxon>
        <taxon>Polyporales</taxon>
        <taxon>Polyporaceae</taxon>
        <taxon>Ganoderma</taxon>
    </lineage>
</organism>
<evidence type="ECO:0000313" key="3">
    <source>
        <dbReference type="Proteomes" id="UP000230002"/>
    </source>
</evidence>
<accession>A0A2G8S546</accession>
<dbReference type="EMBL" id="AYKW01000023">
    <property type="protein sequence ID" value="PIL28909.1"/>
    <property type="molecule type" value="Genomic_DNA"/>
</dbReference>
<keyword evidence="1" id="KW-0732">Signal</keyword>
<dbReference type="STRING" id="1077348.A0A2G8S546"/>